<evidence type="ECO:0000256" key="11">
    <source>
        <dbReference type="ARBA" id="ARBA00022842"/>
    </source>
</evidence>
<feature type="binding site" evidence="15">
    <location>
        <position position="235"/>
    </location>
    <ligand>
        <name>Mg(2+)</name>
        <dbReference type="ChEBI" id="CHEBI:18420"/>
        <label>3</label>
    </ligand>
</feature>
<keyword evidence="11 15" id="KW-0460">Magnesium</keyword>
<dbReference type="AlphaFoldDB" id="A0A2M7R5L2"/>
<feature type="binding site" description="in other chain" evidence="15">
    <location>
        <position position="90"/>
    </location>
    <ligand>
        <name>beta-D-fructose 1,6-bisphosphate</name>
        <dbReference type="ChEBI" id="CHEBI:32966"/>
        <note>ligand shared between dimeric partners</note>
    </ligand>
</feature>
<evidence type="ECO:0000256" key="13">
    <source>
        <dbReference type="ARBA" id="ARBA00023270"/>
    </source>
</evidence>
<evidence type="ECO:0000256" key="12">
    <source>
        <dbReference type="ARBA" id="ARBA00023239"/>
    </source>
</evidence>
<evidence type="ECO:0000256" key="10">
    <source>
        <dbReference type="ARBA" id="ARBA00022801"/>
    </source>
</evidence>
<feature type="binding site" evidence="15">
    <location>
        <position position="234"/>
    </location>
    <ligand>
        <name>Mg(2+)</name>
        <dbReference type="ChEBI" id="CHEBI:18420"/>
        <label>3</label>
    </ligand>
</feature>
<accession>A0A2M7R5L2</accession>
<feature type="binding site" evidence="15">
    <location>
        <position position="19"/>
    </location>
    <ligand>
        <name>Mg(2+)</name>
        <dbReference type="ChEBI" id="CHEBI:18420"/>
        <label>1</label>
    </ligand>
</feature>
<keyword evidence="8 15" id="KW-0312">Gluconeogenesis</keyword>
<feature type="active site" description="Proton acceptor; for FBP phosphatase activity" evidence="15">
    <location>
        <position position="12"/>
    </location>
</feature>
<name>A0A2M7R5L2_9BACT</name>
<dbReference type="HAMAP" id="MF_02067">
    <property type="entry name" value="FBP_aldolase_phosphatase"/>
    <property type="match status" value="1"/>
</dbReference>
<dbReference type="EMBL" id="PFLW01000076">
    <property type="protein sequence ID" value="PIY88625.1"/>
    <property type="molecule type" value="Genomic_DNA"/>
</dbReference>
<keyword evidence="12 15" id="KW-0456">Lyase</keyword>
<feature type="binding site" description="in other chain" evidence="15">
    <location>
        <position position="288"/>
    </location>
    <ligand>
        <name>beta-D-fructose 1,6-bisphosphate</name>
        <dbReference type="ChEBI" id="CHEBI:32966"/>
        <note>ligand shared between dimeric partners</note>
    </ligand>
</feature>
<protein>
    <recommendedName>
        <fullName evidence="7 15">Fructose-1,6-bisphosphate aldolase/phosphatase</fullName>
        <shortName evidence="15">FBP A/P</shortName>
        <shortName evidence="15">FBP aldolase/phosphatase</shortName>
        <ecNumber evidence="6 15">3.1.3.11</ecNumber>
        <ecNumber evidence="15">4.1.2.13</ecNumber>
    </recommendedName>
</protein>
<feature type="binding site" evidence="15">
    <location>
        <position position="52"/>
    </location>
    <ligand>
        <name>Mg(2+)</name>
        <dbReference type="ChEBI" id="CHEBI:18420"/>
        <label>2</label>
    </ligand>
</feature>
<organism evidence="16 17">
    <name type="scientific">Candidatus Nealsonbacteria bacterium CG_4_10_14_0_8_um_filter_37_14</name>
    <dbReference type="NCBI Taxonomy" id="1974684"/>
    <lineage>
        <taxon>Bacteria</taxon>
        <taxon>Candidatus Nealsoniibacteriota</taxon>
    </lineage>
</organism>
<dbReference type="GO" id="GO:0006094">
    <property type="term" value="P:gluconeogenesis"/>
    <property type="evidence" value="ECO:0007669"/>
    <property type="project" value="UniProtKB-UniRule"/>
</dbReference>
<comment type="similarity">
    <text evidence="4 15">Belongs to the FBP aldolase/phosphatase family.</text>
</comment>
<evidence type="ECO:0000313" key="17">
    <source>
        <dbReference type="Proteomes" id="UP000230767"/>
    </source>
</evidence>
<dbReference type="PANTHER" id="PTHR38341">
    <property type="entry name" value="FRUCTOSE-1,6-BISPHOSPHATE ALDOLASE/PHOSPHATASE"/>
    <property type="match status" value="1"/>
</dbReference>
<evidence type="ECO:0000256" key="14">
    <source>
        <dbReference type="ARBA" id="ARBA00023277"/>
    </source>
</evidence>
<feature type="binding site" description="in other chain" evidence="15">
    <location>
        <position position="268"/>
    </location>
    <ligand>
        <name>beta-D-fructose 1,6-bisphosphate</name>
        <dbReference type="ChEBI" id="CHEBI:32966"/>
        <note>ligand shared between dimeric partners</note>
    </ligand>
</feature>
<feature type="binding site" evidence="15">
    <location>
        <position position="19"/>
    </location>
    <ligand>
        <name>dihydroxyacetone phosphate</name>
        <dbReference type="ChEBI" id="CHEBI:57642"/>
    </ligand>
</feature>
<keyword evidence="13 15" id="KW-0704">Schiff base</keyword>
<dbReference type="Proteomes" id="UP000230767">
    <property type="component" value="Unassembled WGS sequence"/>
</dbReference>
<feature type="binding site" evidence="15">
    <location>
        <position position="53"/>
    </location>
    <ligand>
        <name>Mg(2+)</name>
        <dbReference type="ChEBI" id="CHEBI:18420"/>
        <label>2</label>
    </ligand>
</feature>
<evidence type="ECO:0000256" key="8">
    <source>
        <dbReference type="ARBA" id="ARBA00022432"/>
    </source>
</evidence>
<dbReference type="GO" id="GO:0000287">
    <property type="term" value="F:magnesium ion binding"/>
    <property type="evidence" value="ECO:0007669"/>
    <property type="project" value="UniProtKB-UniRule"/>
</dbReference>
<feature type="binding site" evidence="15">
    <location>
        <position position="268"/>
    </location>
    <ligand>
        <name>dihydroxyacetone phosphate</name>
        <dbReference type="ChEBI" id="CHEBI:57642"/>
    </ligand>
</feature>
<comment type="caution">
    <text evidence="16">The sequence shown here is derived from an EMBL/GenBank/DDBJ whole genome shotgun (WGS) entry which is preliminary data.</text>
</comment>
<evidence type="ECO:0000256" key="2">
    <source>
        <dbReference type="ARBA" id="ARBA00001946"/>
    </source>
</evidence>
<proteinExistence type="inferred from homology"/>
<evidence type="ECO:0000256" key="3">
    <source>
        <dbReference type="ARBA" id="ARBA00004742"/>
    </source>
</evidence>
<evidence type="ECO:0000256" key="15">
    <source>
        <dbReference type="HAMAP-Rule" id="MF_02067"/>
    </source>
</evidence>
<dbReference type="Pfam" id="PF01950">
    <property type="entry name" value="FBPase_3"/>
    <property type="match status" value="1"/>
</dbReference>
<dbReference type="GO" id="GO:0042132">
    <property type="term" value="F:fructose 1,6-bisphosphate 1-phosphatase activity"/>
    <property type="evidence" value="ECO:0007669"/>
    <property type="project" value="UniProtKB-UniRule"/>
</dbReference>
<feature type="binding site" description="in other chain" evidence="15">
    <location>
        <position position="349"/>
    </location>
    <ligand>
        <name>beta-D-fructose 1,6-bisphosphate</name>
        <dbReference type="ChEBI" id="CHEBI:32966"/>
        <note>ligand shared between dimeric partners</note>
    </ligand>
</feature>
<evidence type="ECO:0000256" key="6">
    <source>
        <dbReference type="ARBA" id="ARBA00013093"/>
    </source>
</evidence>
<feature type="active site" description="Proton donor/acceptor; for FBP aldolase activity" evidence="15">
    <location>
        <position position="231"/>
    </location>
</feature>
<keyword evidence="14 15" id="KW-0119">Carbohydrate metabolism</keyword>
<dbReference type="SUPFAM" id="SSF111249">
    <property type="entry name" value="Sulfolobus fructose-1,6-bisphosphatase-like"/>
    <property type="match status" value="1"/>
</dbReference>
<feature type="active site" description="Schiff-base intermediate with DHAP; for FBP aldolase activity" evidence="15">
    <location>
        <position position="234"/>
    </location>
</feature>
<dbReference type="GO" id="GO:0004332">
    <property type="term" value="F:fructose-bisphosphate aldolase activity"/>
    <property type="evidence" value="ECO:0007669"/>
    <property type="project" value="UniProtKB-UniRule"/>
</dbReference>
<dbReference type="PIRSF" id="PIRSF015647">
    <property type="entry name" value="FBPtase_archl"/>
    <property type="match status" value="1"/>
</dbReference>
<feature type="binding site" evidence="15">
    <location>
        <position position="132"/>
    </location>
    <ligand>
        <name>dihydroxyacetone phosphate</name>
        <dbReference type="ChEBI" id="CHEBI:57642"/>
    </ligand>
</feature>
<dbReference type="EC" id="3.1.3.11" evidence="6 15"/>
<evidence type="ECO:0000256" key="9">
    <source>
        <dbReference type="ARBA" id="ARBA00022723"/>
    </source>
</evidence>
<keyword evidence="10 15" id="KW-0378">Hydrolase</keyword>
<gene>
    <name evidence="15" type="primary">fbp</name>
    <name evidence="16" type="ORF">COY73_03225</name>
</gene>
<feature type="binding site" evidence="15">
    <location>
        <begin position="244"/>
        <end position="245"/>
    </location>
    <ligand>
        <name>beta-D-fructose 1,6-bisphosphate</name>
        <dbReference type="ChEBI" id="CHEBI:32966"/>
        <note>ligand shared between dimeric partners</note>
    </ligand>
</feature>
<dbReference type="UniPathway" id="UPA00138"/>
<feature type="binding site" evidence="15">
    <location>
        <position position="131"/>
    </location>
    <ligand>
        <name>Mg(2+)</name>
        <dbReference type="ChEBI" id="CHEBI:18420"/>
        <label>2</label>
    </ligand>
</feature>
<comment type="catalytic activity">
    <reaction evidence="1 15">
        <text>beta-D-fructose 1,6-bisphosphate + H2O = beta-D-fructose 6-phosphate + phosphate</text>
        <dbReference type="Rhea" id="RHEA:11064"/>
        <dbReference type="ChEBI" id="CHEBI:15377"/>
        <dbReference type="ChEBI" id="CHEBI:32966"/>
        <dbReference type="ChEBI" id="CHEBI:43474"/>
        <dbReference type="ChEBI" id="CHEBI:57634"/>
        <dbReference type="EC" id="3.1.3.11"/>
    </reaction>
</comment>
<feature type="binding site" evidence="15">
    <location>
        <position position="94"/>
    </location>
    <ligand>
        <name>Mg(2+)</name>
        <dbReference type="ChEBI" id="CHEBI:18420"/>
        <label>1</label>
    </ligand>
</feature>
<feature type="binding site" evidence="15">
    <location>
        <position position="236"/>
    </location>
    <ligand>
        <name>Mg(2+)</name>
        <dbReference type="ChEBI" id="CHEBI:18420"/>
        <label>3</label>
    </ligand>
</feature>
<feature type="binding site" description="in other chain" evidence="15">
    <location>
        <begin position="103"/>
        <end position="104"/>
    </location>
    <ligand>
        <name>beta-D-fructose 1,6-bisphosphate</name>
        <dbReference type="ChEBI" id="CHEBI:32966"/>
        <note>ligand shared between dimeric partners</note>
    </ligand>
</feature>
<evidence type="ECO:0000256" key="5">
    <source>
        <dbReference type="ARBA" id="ARBA00011820"/>
    </source>
</evidence>
<dbReference type="PANTHER" id="PTHR38341:SF1">
    <property type="entry name" value="FRUCTOSE-1,6-BISPHOSPHATE ALDOLASE_PHOSPHATASE"/>
    <property type="match status" value="1"/>
</dbReference>
<evidence type="ECO:0000313" key="16">
    <source>
        <dbReference type="EMBL" id="PIY88625.1"/>
    </source>
</evidence>
<comment type="pathway">
    <text evidence="3 15">Carbohydrate biosynthesis; gluconeogenesis.</text>
</comment>
<feature type="binding site" description="in other chain" evidence="15">
    <location>
        <position position="19"/>
    </location>
    <ligand>
        <name>beta-D-fructose 1,6-bisphosphate</name>
        <dbReference type="ChEBI" id="CHEBI:32966"/>
        <note>ligand shared between dimeric partners</note>
    </ligand>
</feature>
<feature type="binding site" evidence="15">
    <location>
        <position position="52"/>
    </location>
    <ligand>
        <name>Mg(2+)</name>
        <dbReference type="ChEBI" id="CHEBI:18420"/>
        <label>1</label>
    </ligand>
</feature>
<comment type="domain">
    <text evidence="15">Consists of a single catalytic domain, but remodels its active-site architecture via a large structural change to exhibit dual activities.</text>
</comment>
<evidence type="ECO:0000256" key="4">
    <source>
        <dbReference type="ARBA" id="ARBA00010693"/>
    </source>
</evidence>
<comment type="catalytic activity">
    <reaction evidence="15">
        <text>beta-D-fructose 1,6-bisphosphate = D-glyceraldehyde 3-phosphate + dihydroxyacetone phosphate</text>
        <dbReference type="Rhea" id="RHEA:14729"/>
        <dbReference type="ChEBI" id="CHEBI:32966"/>
        <dbReference type="ChEBI" id="CHEBI:57642"/>
        <dbReference type="ChEBI" id="CHEBI:59776"/>
        <dbReference type="EC" id="4.1.2.13"/>
    </reaction>
</comment>
<feature type="binding site" evidence="15">
    <location>
        <position position="236"/>
    </location>
    <ligand>
        <name>Mg(2+)</name>
        <dbReference type="ChEBI" id="CHEBI:18420"/>
        <label>2</label>
    </ligand>
</feature>
<comment type="function">
    <text evidence="15">Catalyzes two subsequent steps in gluconeogenesis: the aldol condensation of dihydroxyacetone phosphate (DHAP) and glyceraldehyde-3-phosphate (GA3P) to fructose-1,6-bisphosphate (FBP), and the dephosphorylation of FBP to fructose-6-phosphate (F6P).</text>
</comment>
<dbReference type="NCBIfam" id="NF041126">
    <property type="entry name" value="FBP_aldo_phos"/>
    <property type="match status" value="1"/>
</dbReference>
<feature type="binding site" evidence="15">
    <location>
        <position position="12"/>
    </location>
    <ligand>
        <name>Mg(2+)</name>
        <dbReference type="ChEBI" id="CHEBI:18420"/>
        <label>1</label>
    </ligand>
</feature>
<reference evidence="17" key="1">
    <citation type="submission" date="2017-09" db="EMBL/GenBank/DDBJ databases">
        <title>Depth-based differentiation of microbial function through sediment-hosted aquifers and enrichment of novel symbionts in the deep terrestrial subsurface.</title>
        <authorList>
            <person name="Probst A.J."/>
            <person name="Ladd B."/>
            <person name="Jarett J.K."/>
            <person name="Geller-Mcgrath D.E."/>
            <person name="Sieber C.M.K."/>
            <person name="Emerson J.B."/>
            <person name="Anantharaman K."/>
            <person name="Thomas B.C."/>
            <person name="Malmstrom R."/>
            <person name="Stieglmeier M."/>
            <person name="Klingl A."/>
            <person name="Woyke T."/>
            <person name="Ryan C.M."/>
            <person name="Banfield J.F."/>
        </authorList>
    </citation>
    <scope>NUCLEOTIDE SEQUENCE [LARGE SCALE GENOMIC DNA]</scope>
</reference>
<keyword evidence="9 15" id="KW-0479">Metal-binding</keyword>
<feature type="binding site" description="in other chain" evidence="15">
    <location>
        <position position="132"/>
    </location>
    <ligand>
        <name>beta-D-fructose 1,6-bisphosphate</name>
        <dbReference type="ChEBI" id="CHEBI:32966"/>
        <note>ligand shared between dimeric partners</note>
    </ligand>
</feature>
<comment type="cofactor">
    <cofactor evidence="2 15">
        <name>Mg(2+)</name>
        <dbReference type="ChEBI" id="CHEBI:18420"/>
    </cofactor>
</comment>
<dbReference type="EC" id="4.1.2.13" evidence="15"/>
<comment type="subunit">
    <text evidence="5 15">Homooctamer; dimer of tetramers.</text>
</comment>
<sequence length="366" mass="40622">MAKITLSIIKADVGSIGGHLKPSQKLLQTVENYIKTKGKNLIIDSYVGHTGDDIAILSTHKKGILNKEIHKLCWNAFLEGTKIAKKQGLYGAGQDLLKESFSGNIKGMGPQVCELEFEERPAEPFLMFAADKTEPGAYNLPLYLGFCDPMYSSGLILSPEIKKGFKFRIMDVAYTTAEKTIELVAPEEIYDIAALLRDNSRFVVESIWSREAGEQAVAVSTTRLHNIAGKYVGKDDPVMLVRVQKNFPATGEILSPYAMSPYVAGFMRGSHWGPLMPVKKNSSISFFDGPPSVSCLAFCVKNGKLTEPVDAFDHPFWDEVRKHSSKKAIEIRRQGFSGAAMLPMSELEYTGVMEVLKKLEKRFKIK</sequence>
<evidence type="ECO:0000256" key="1">
    <source>
        <dbReference type="ARBA" id="ARBA00001273"/>
    </source>
</evidence>
<evidence type="ECO:0000256" key="7">
    <source>
        <dbReference type="ARBA" id="ARBA00018635"/>
    </source>
</evidence>
<dbReference type="InterPro" id="IPR002803">
    <property type="entry name" value="FBPase_V"/>
</dbReference>
<dbReference type="InterPro" id="IPR036076">
    <property type="entry name" value="FBPase_V_sf"/>
</dbReference>
<feature type="binding site" evidence="15">
    <location>
        <position position="288"/>
    </location>
    <ligand>
        <name>dihydroxyacetone phosphate</name>
        <dbReference type="ChEBI" id="CHEBI:57642"/>
    </ligand>
</feature>
<feature type="binding site" evidence="15">
    <location>
        <position position="235"/>
    </location>
    <ligand>
        <name>Mg(2+)</name>
        <dbReference type="ChEBI" id="CHEBI:18420"/>
        <label>4</label>
    </ligand>
</feature>